<keyword evidence="1" id="KW-0805">Transcription regulation</keyword>
<dbReference type="PANTHER" id="PTHR30055">
    <property type="entry name" value="HTH-TYPE TRANSCRIPTIONAL REGULATOR RUTR"/>
    <property type="match status" value="1"/>
</dbReference>
<evidence type="ECO:0000313" key="7">
    <source>
        <dbReference type="Proteomes" id="UP000246077"/>
    </source>
</evidence>
<evidence type="ECO:0000313" key="6">
    <source>
        <dbReference type="EMBL" id="PWR19048.1"/>
    </source>
</evidence>
<dbReference type="Pfam" id="PF00440">
    <property type="entry name" value="TetR_N"/>
    <property type="match status" value="1"/>
</dbReference>
<keyword evidence="3" id="KW-0804">Transcription</keyword>
<proteinExistence type="predicted"/>
<comment type="caution">
    <text evidence="6">The sequence shown here is derived from an EMBL/GenBank/DDBJ whole genome shotgun (WGS) entry which is preliminary data.</text>
</comment>
<evidence type="ECO:0000256" key="2">
    <source>
        <dbReference type="ARBA" id="ARBA00023125"/>
    </source>
</evidence>
<sequence length="216" mass="23744">MGRGIDIAMKKRPSQRRAQVTVEAMVTAAAELLSSLPYDSVTTNRIAERAGVGIGSLYQYFPNKEAIVARVVTGWVEAMVEEVTARLAASTQLEVREAALAMVSALFEVIDRHRVKVKLILEVIPFATQIPAVAMLPQQLVLIAAQTHASVRDRLNFPRPEAASYVLMVMSRASIIDAVLHCPKHLDRRDVELTISDFIARIMLGNETAATARPQN</sequence>
<dbReference type="Gene3D" id="1.10.357.10">
    <property type="entry name" value="Tetracycline Repressor, domain 2"/>
    <property type="match status" value="1"/>
</dbReference>
<keyword evidence="7" id="KW-1185">Reference proteome</keyword>
<dbReference type="InterPro" id="IPR050109">
    <property type="entry name" value="HTH-type_TetR-like_transc_reg"/>
</dbReference>
<dbReference type="PRINTS" id="PR00455">
    <property type="entry name" value="HTHTETR"/>
</dbReference>
<dbReference type="Proteomes" id="UP000246077">
    <property type="component" value="Unassembled WGS sequence"/>
</dbReference>
<evidence type="ECO:0000259" key="5">
    <source>
        <dbReference type="PROSITE" id="PS50977"/>
    </source>
</evidence>
<accession>A0A317DWF5</accession>
<dbReference type="InterPro" id="IPR001647">
    <property type="entry name" value="HTH_TetR"/>
</dbReference>
<evidence type="ECO:0000256" key="3">
    <source>
        <dbReference type="ARBA" id="ARBA00023163"/>
    </source>
</evidence>
<evidence type="ECO:0000256" key="4">
    <source>
        <dbReference type="PROSITE-ProRule" id="PRU00335"/>
    </source>
</evidence>
<protein>
    <recommendedName>
        <fullName evidence="5">HTH tetR-type domain-containing protein</fullName>
    </recommendedName>
</protein>
<feature type="domain" description="HTH tetR-type" evidence="5">
    <location>
        <begin position="19"/>
        <end position="79"/>
    </location>
</feature>
<dbReference type="InterPro" id="IPR009057">
    <property type="entry name" value="Homeodomain-like_sf"/>
</dbReference>
<dbReference type="GO" id="GO:0003700">
    <property type="term" value="F:DNA-binding transcription factor activity"/>
    <property type="evidence" value="ECO:0007669"/>
    <property type="project" value="TreeGrafter"/>
</dbReference>
<dbReference type="GO" id="GO:0000976">
    <property type="term" value="F:transcription cis-regulatory region binding"/>
    <property type="evidence" value="ECO:0007669"/>
    <property type="project" value="TreeGrafter"/>
</dbReference>
<organism evidence="6 7">
    <name type="scientific">Zavarzinia compransoris</name>
    <dbReference type="NCBI Taxonomy" id="1264899"/>
    <lineage>
        <taxon>Bacteria</taxon>
        <taxon>Pseudomonadati</taxon>
        <taxon>Pseudomonadota</taxon>
        <taxon>Alphaproteobacteria</taxon>
        <taxon>Rhodospirillales</taxon>
        <taxon>Zavarziniaceae</taxon>
        <taxon>Zavarzinia</taxon>
    </lineage>
</organism>
<dbReference type="PANTHER" id="PTHR30055:SF234">
    <property type="entry name" value="HTH-TYPE TRANSCRIPTIONAL REGULATOR BETI"/>
    <property type="match status" value="1"/>
</dbReference>
<evidence type="ECO:0000256" key="1">
    <source>
        <dbReference type="ARBA" id="ARBA00023015"/>
    </source>
</evidence>
<dbReference type="AlphaFoldDB" id="A0A317DWF5"/>
<gene>
    <name evidence="6" type="ORF">DKG75_18975</name>
</gene>
<dbReference type="PROSITE" id="PS50977">
    <property type="entry name" value="HTH_TETR_2"/>
    <property type="match status" value="1"/>
</dbReference>
<dbReference type="OrthoDB" id="9808189at2"/>
<feature type="DNA-binding region" description="H-T-H motif" evidence="4">
    <location>
        <begin position="42"/>
        <end position="61"/>
    </location>
</feature>
<dbReference type="EMBL" id="QGLF01000005">
    <property type="protein sequence ID" value="PWR19048.1"/>
    <property type="molecule type" value="Genomic_DNA"/>
</dbReference>
<keyword evidence="2 4" id="KW-0238">DNA-binding</keyword>
<reference evidence="7" key="1">
    <citation type="submission" date="2018-05" db="EMBL/GenBank/DDBJ databases">
        <title>Zavarzinia sp. HR-AS.</title>
        <authorList>
            <person name="Lee Y."/>
            <person name="Jeon C.O."/>
        </authorList>
    </citation>
    <scope>NUCLEOTIDE SEQUENCE [LARGE SCALE GENOMIC DNA]</scope>
    <source>
        <strain evidence="7">DSM 1231</strain>
    </source>
</reference>
<name>A0A317DWF5_9PROT</name>
<dbReference type="SUPFAM" id="SSF46689">
    <property type="entry name" value="Homeodomain-like"/>
    <property type="match status" value="1"/>
</dbReference>